<comment type="similarity">
    <text evidence="2">Belongs to the FliK family.</text>
</comment>
<feature type="domain" description="Flagellar hook-length control protein-like C-terminal" evidence="5">
    <location>
        <begin position="313"/>
        <end position="393"/>
    </location>
</feature>
<dbReference type="CDD" id="cd17470">
    <property type="entry name" value="T3SS_Flik_C"/>
    <property type="match status" value="1"/>
</dbReference>
<keyword evidence="6" id="KW-0966">Cell projection</keyword>
<evidence type="ECO:0000313" key="7">
    <source>
        <dbReference type="Proteomes" id="UP001065322"/>
    </source>
</evidence>
<feature type="compositionally biased region" description="Low complexity" evidence="4">
    <location>
        <begin position="396"/>
        <end position="410"/>
    </location>
</feature>
<feature type="compositionally biased region" description="Polar residues" evidence="4">
    <location>
        <begin position="424"/>
        <end position="436"/>
    </location>
</feature>
<dbReference type="Gene3D" id="3.30.750.140">
    <property type="match status" value="1"/>
</dbReference>
<feature type="region of interest" description="Disordered" evidence="4">
    <location>
        <begin position="387"/>
        <end position="436"/>
    </location>
</feature>
<dbReference type="Pfam" id="PF02120">
    <property type="entry name" value="Flg_hook"/>
    <property type="match status" value="1"/>
</dbReference>
<keyword evidence="6" id="KW-0969">Cilium</keyword>
<keyword evidence="3" id="KW-1005">Bacterial flagellum biogenesis</keyword>
<accession>A0ABY6ABJ6</accession>
<sequence>MNATGSASNATGILLSLGMTTEQGLSGLGGESGGSDFSSMLSQLLPDAPGGGNALLLPEMDGIQTLPLGQQTLPLAVPPDTASADVNELLGQIGFTIEVRAATDTASANAMPLTSLLSERVEVQDMRPLDEDDDAALTGTDSGNDTPVAVLAPLMPLPPAEPQAVRDLRQQQAGVSVTSHSTPAKATNSRPLVAEAAQAGGDEALIDEEGGFLLPVEERPLQQGSQLSAQQGSAGIQGMTTSPQGGTNAQLPPALAATVAATVDDGSSDSSFVTESTDTQTDTELHAQRLQVARDKLEFGQDRREWGGALGARIMTMVAEEVQQARIQLDPPELGSLEIKLHVSQDQASVQVQAQHAHVREVLEANAHRLRDALAAQGIVLDGFDVSERGQGGADSGQSGDGADAQGGDDWLADDALTEDRPQPQVSSNNLLDTFA</sequence>
<evidence type="ECO:0000259" key="5">
    <source>
        <dbReference type="Pfam" id="PF02120"/>
    </source>
</evidence>
<organism evidence="6 7">
    <name type="scientific">Thalassolituus hydrocarboniclasticus</name>
    <dbReference type="NCBI Taxonomy" id="2742796"/>
    <lineage>
        <taxon>Bacteria</taxon>
        <taxon>Pseudomonadati</taxon>
        <taxon>Pseudomonadota</taxon>
        <taxon>Gammaproteobacteria</taxon>
        <taxon>Oceanospirillales</taxon>
        <taxon>Oceanospirillaceae</taxon>
        <taxon>Thalassolituus</taxon>
    </lineage>
</organism>
<comment type="function">
    <text evidence="1">Controls the length of the flagellar hook.</text>
</comment>
<dbReference type="InterPro" id="IPR052563">
    <property type="entry name" value="FliK"/>
</dbReference>
<dbReference type="InterPro" id="IPR001635">
    <property type="entry name" value="Flag_hook_Flik"/>
</dbReference>
<dbReference type="InterPro" id="IPR021136">
    <property type="entry name" value="Flagellar_hook_control-like_C"/>
</dbReference>
<keyword evidence="7" id="KW-1185">Reference proteome</keyword>
<dbReference type="PANTHER" id="PTHR37533:SF2">
    <property type="entry name" value="FLAGELLAR HOOK-LENGTH CONTROL PROTEIN"/>
    <property type="match status" value="1"/>
</dbReference>
<dbReference type="Proteomes" id="UP001065322">
    <property type="component" value="Chromosome"/>
</dbReference>
<protein>
    <submittedName>
        <fullName evidence="6">Flagellar hook-length control protein FliK</fullName>
    </submittedName>
</protein>
<keyword evidence="6" id="KW-0282">Flagellum</keyword>
<gene>
    <name evidence="6" type="ORF">HUF19_12690</name>
</gene>
<proteinExistence type="inferred from homology"/>
<dbReference type="PRINTS" id="PR01007">
    <property type="entry name" value="FLGHOOKFLIK"/>
</dbReference>
<name>A0ABY6ABJ6_9GAMM</name>
<evidence type="ECO:0000256" key="3">
    <source>
        <dbReference type="ARBA" id="ARBA00022795"/>
    </source>
</evidence>
<evidence type="ECO:0000256" key="4">
    <source>
        <dbReference type="SAM" id="MobiDB-lite"/>
    </source>
</evidence>
<reference evidence="7" key="1">
    <citation type="submission" date="2020-06" db="EMBL/GenBank/DDBJ databases">
        <title>Thalassolituus marinus alknpb1M-1, a hydrocarbon-degrading bacterium isolated from the deep-sea overlying water using an in-situ strategy from the South China Sea basin.</title>
        <authorList>
            <person name="Dong C."/>
            <person name="Chen Y."/>
            <person name="Shao Z."/>
        </authorList>
    </citation>
    <scope>NUCLEOTIDE SEQUENCE [LARGE SCALE GENOMIC DNA]</scope>
    <source>
        <strain evidence="7">alknpb1M-1</strain>
    </source>
</reference>
<evidence type="ECO:0000256" key="1">
    <source>
        <dbReference type="ARBA" id="ARBA00003944"/>
    </source>
</evidence>
<dbReference type="PANTHER" id="PTHR37533">
    <property type="entry name" value="FLAGELLAR HOOK-LENGTH CONTROL PROTEIN"/>
    <property type="match status" value="1"/>
</dbReference>
<evidence type="ECO:0000256" key="2">
    <source>
        <dbReference type="ARBA" id="ARBA00009149"/>
    </source>
</evidence>
<dbReference type="EMBL" id="CP054475">
    <property type="protein sequence ID" value="UXD88228.1"/>
    <property type="molecule type" value="Genomic_DNA"/>
</dbReference>
<dbReference type="InterPro" id="IPR038610">
    <property type="entry name" value="FliK-like_C_sf"/>
</dbReference>
<evidence type="ECO:0000313" key="6">
    <source>
        <dbReference type="EMBL" id="UXD88228.1"/>
    </source>
</evidence>
<dbReference type="RefSeq" id="WP_260996966.1">
    <property type="nucleotide sequence ID" value="NZ_CP054475.1"/>
</dbReference>